<gene>
    <name evidence="4" type="ORF">GCM10017667_54020</name>
</gene>
<dbReference type="AlphaFoldDB" id="A0A919BU33"/>
<reference evidence="4" key="1">
    <citation type="journal article" date="2014" name="Int. J. Syst. Evol. Microbiol.">
        <title>Complete genome sequence of Corynebacterium casei LMG S-19264T (=DSM 44701T), isolated from a smear-ripened cheese.</title>
        <authorList>
            <consortium name="US DOE Joint Genome Institute (JGI-PGF)"/>
            <person name="Walter F."/>
            <person name="Albersmeier A."/>
            <person name="Kalinowski J."/>
            <person name="Ruckert C."/>
        </authorList>
    </citation>
    <scope>NUCLEOTIDE SEQUENCE</scope>
    <source>
        <strain evidence="4">JCM 4122</strain>
    </source>
</reference>
<dbReference type="PANTHER" id="PTHR43046:SF16">
    <property type="entry name" value="ADP-RIBOSE PYROPHOSPHATASE YJHB-RELATED"/>
    <property type="match status" value="1"/>
</dbReference>
<reference evidence="4" key="2">
    <citation type="submission" date="2020-09" db="EMBL/GenBank/DDBJ databases">
        <authorList>
            <person name="Sun Q."/>
            <person name="Ohkuma M."/>
        </authorList>
    </citation>
    <scope>NUCLEOTIDE SEQUENCE</scope>
    <source>
        <strain evidence="4">JCM 4122</strain>
    </source>
</reference>
<dbReference type="Proteomes" id="UP000632849">
    <property type="component" value="Unassembled WGS sequence"/>
</dbReference>
<dbReference type="PROSITE" id="PS51462">
    <property type="entry name" value="NUDIX"/>
    <property type="match status" value="1"/>
</dbReference>
<evidence type="ECO:0000256" key="2">
    <source>
        <dbReference type="ARBA" id="ARBA00022801"/>
    </source>
</evidence>
<feature type="domain" description="Nudix hydrolase" evidence="3">
    <location>
        <begin position="19"/>
        <end position="149"/>
    </location>
</feature>
<dbReference type="SUPFAM" id="SSF55811">
    <property type="entry name" value="Nudix"/>
    <property type="match status" value="1"/>
</dbReference>
<dbReference type="CDD" id="cd18879">
    <property type="entry name" value="NUDIX_Hydrolase"/>
    <property type="match status" value="1"/>
</dbReference>
<organism evidence="4 5">
    <name type="scientific">Streptomyces filamentosus</name>
    <name type="common">Streptomyces roseosporus</name>
    <dbReference type="NCBI Taxonomy" id="67294"/>
    <lineage>
        <taxon>Bacteria</taxon>
        <taxon>Bacillati</taxon>
        <taxon>Actinomycetota</taxon>
        <taxon>Actinomycetes</taxon>
        <taxon>Kitasatosporales</taxon>
        <taxon>Streptomycetaceae</taxon>
        <taxon>Streptomyces</taxon>
    </lineage>
</organism>
<dbReference type="PANTHER" id="PTHR43046">
    <property type="entry name" value="GDP-MANNOSE MANNOSYL HYDROLASE"/>
    <property type="match status" value="1"/>
</dbReference>
<dbReference type="RefSeq" id="WP_190043288.1">
    <property type="nucleotide sequence ID" value="NZ_BNBE01000002.1"/>
</dbReference>
<protein>
    <submittedName>
        <fullName evidence="4">NUDIX hydrolase</fullName>
    </submittedName>
</protein>
<dbReference type="PROSITE" id="PS00893">
    <property type="entry name" value="NUDIX_BOX"/>
    <property type="match status" value="1"/>
</dbReference>
<name>A0A919BU33_STRFL</name>
<dbReference type="InterPro" id="IPR020084">
    <property type="entry name" value="NUDIX_hydrolase_CS"/>
</dbReference>
<dbReference type="InterPro" id="IPR000086">
    <property type="entry name" value="NUDIX_hydrolase_dom"/>
</dbReference>
<comment type="cofactor">
    <cofactor evidence="1">
        <name>Mg(2+)</name>
        <dbReference type="ChEBI" id="CHEBI:18420"/>
    </cofactor>
</comment>
<evidence type="ECO:0000256" key="1">
    <source>
        <dbReference type="ARBA" id="ARBA00001946"/>
    </source>
</evidence>
<keyword evidence="2 4" id="KW-0378">Hydrolase</keyword>
<comment type="caution">
    <text evidence="4">The sequence shown here is derived from an EMBL/GenBank/DDBJ whole genome shotgun (WGS) entry which is preliminary data.</text>
</comment>
<sequence length="158" mass="17500">MIPEYVAELRSLVGPDHRLWLPGVNAVVLDEGRVLLHRRSDTGDWSILSGILDPGEEPAAGVVREVAEETGIRVVVERLAGVTVSPPVVHANGHRAQYLELVFACRPDRPGQVARVADDESLEVGWFEVDALPPMRARTGELLRLGLEERERAWFRPA</sequence>
<accession>A0A919BU33</accession>
<evidence type="ECO:0000313" key="5">
    <source>
        <dbReference type="Proteomes" id="UP000632849"/>
    </source>
</evidence>
<evidence type="ECO:0000313" key="4">
    <source>
        <dbReference type="EMBL" id="GHG13381.1"/>
    </source>
</evidence>
<dbReference type="GO" id="GO:0016787">
    <property type="term" value="F:hydrolase activity"/>
    <property type="evidence" value="ECO:0007669"/>
    <property type="project" value="UniProtKB-KW"/>
</dbReference>
<keyword evidence="5" id="KW-1185">Reference proteome</keyword>
<evidence type="ECO:0000259" key="3">
    <source>
        <dbReference type="PROSITE" id="PS51462"/>
    </source>
</evidence>
<dbReference type="InterPro" id="IPR015797">
    <property type="entry name" value="NUDIX_hydrolase-like_dom_sf"/>
</dbReference>
<dbReference type="EMBL" id="BNBE01000002">
    <property type="protein sequence ID" value="GHG13381.1"/>
    <property type="molecule type" value="Genomic_DNA"/>
</dbReference>
<dbReference type="Pfam" id="PF00293">
    <property type="entry name" value="NUDIX"/>
    <property type="match status" value="1"/>
</dbReference>
<dbReference type="Gene3D" id="3.90.79.10">
    <property type="entry name" value="Nucleoside Triphosphate Pyrophosphohydrolase"/>
    <property type="match status" value="1"/>
</dbReference>
<proteinExistence type="predicted"/>